<reference evidence="1" key="1">
    <citation type="submission" date="2020-10" db="EMBL/GenBank/DDBJ databases">
        <authorList>
            <person name="Gilroy R."/>
        </authorList>
    </citation>
    <scope>NUCLEOTIDE SEQUENCE</scope>
    <source>
        <strain evidence="1">18911</strain>
    </source>
</reference>
<gene>
    <name evidence="1" type="ORF">IAB05_05630</name>
</gene>
<protein>
    <submittedName>
        <fullName evidence="1">Hydrolase</fullName>
    </submittedName>
</protein>
<dbReference type="Proteomes" id="UP000824094">
    <property type="component" value="Unassembled WGS sequence"/>
</dbReference>
<reference evidence="1" key="2">
    <citation type="journal article" date="2021" name="PeerJ">
        <title>Extensive microbial diversity within the chicken gut microbiome revealed by metagenomics and culture.</title>
        <authorList>
            <person name="Gilroy R."/>
            <person name="Ravi A."/>
            <person name="Getino M."/>
            <person name="Pursley I."/>
            <person name="Horton D.L."/>
            <person name="Alikhan N.F."/>
            <person name="Baker D."/>
            <person name="Gharbi K."/>
            <person name="Hall N."/>
            <person name="Watson M."/>
            <person name="Adriaenssens E.M."/>
            <person name="Foster-Nyarko E."/>
            <person name="Jarju S."/>
            <person name="Secka A."/>
            <person name="Antonio M."/>
            <person name="Oren A."/>
            <person name="Chaudhuri R.R."/>
            <person name="La Ragione R."/>
            <person name="Hildebrand F."/>
            <person name="Pallen M.J."/>
        </authorList>
    </citation>
    <scope>NUCLEOTIDE SEQUENCE</scope>
    <source>
        <strain evidence="1">18911</strain>
    </source>
</reference>
<dbReference type="EMBL" id="DVNF01000163">
    <property type="protein sequence ID" value="HIU60854.1"/>
    <property type="molecule type" value="Genomic_DNA"/>
</dbReference>
<dbReference type="SUPFAM" id="SSF109604">
    <property type="entry name" value="HD-domain/PDEase-like"/>
    <property type="match status" value="1"/>
</dbReference>
<sequence length="193" mass="22029">MSYKDDFIAIYEQNIRREGSAALLDYLKKSDFFTAPASSRFHLAEESGLVRHSLNVYFRLKELVENEAKPWAEKIGDESVAICGLLHDVCKISMYKIDYRNQKQADGSWAQVPYYTIDDALPYGHGEKSVYIINGFMRLTREEAIAINWHMGSFDERNSHGGKVMAAAYEKYPLAVLTHAADLMASYLDEVNR</sequence>
<dbReference type="AlphaFoldDB" id="A0A9D1MIW1"/>
<comment type="caution">
    <text evidence="1">The sequence shown here is derived from an EMBL/GenBank/DDBJ whole genome shotgun (WGS) entry which is preliminary data.</text>
</comment>
<evidence type="ECO:0000313" key="1">
    <source>
        <dbReference type="EMBL" id="HIU60854.1"/>
    </source>
</evidence>
<dbReference type="GO" id="GO:0016787">
    <property type="term" value="F:hydrolase activity"/>
    <property type="evidence" value="ECO:0007669"/>
    <property type="project" value="UniProtKB-KW"/>
</dbReference>
<evidence type="ECO:0000313" key="2">
    <source>
        <dbReference type="Proteomes" id="UP000824094"/>
    </source>
</evidence>
<proteinExistence type="predicted"/>
<organism evidence="1 2">
    <name type="scientific">Candidatus Stercoripulliclostridium merdigallinarum</name>
    <dbReference type="NCBI Taxonomy" id="2840951"/>
    <lineage>
        <taxon>Bacteria</taxon>
        <taxon>Bacillati</taxon>
        <taxon>Bacillota</taxon>
        <taxon>Clostridia</taxon>
        <taxon>Eubacteriales</taxon>
        <taxon>Candidatus Stercoripulliclostridium</taxon>
    </lineage>
</organism>
<keyword evidence="1" id="KW-0378">Hydrolase</keyword>
<accession>A0A9D1MIW1</accession>
<name>A0A9D1MIW1_9FIRM</name>
<dbReference type="Gene3D" id="1.10.3210.10">
    <property type="entry name" value="Hypothetical protein af1432"/>
    <property type="match status" value="1"/>
</dbReference>